<dbReference type="NCBIfam" id="TIGR01409">
    <property type="entry name" value="TAT_signal_seq"/>
    <property type="match status" value="1"/>
</dbReference>
<proteinExistence type="predicted"/>
<sequence length="250" mass="27643">MKPIDFIPEKHPIVQAAESMHMDHEVQMAREECYHSASNAMELHRMLKKISEEDGLPGWASEKITLANDYLRNVKEWLEYELGSHMENRVADENMNTLGIVEEDMSRRGFLKGAGAAAATAAAPELAKAADQTDPNKLMASMLMGGEYKEFDLTPMIEKYNWVGAPKQVIIQADKWLSNFLRQRGNMYSNLKIKYKGITMNSSKIGDVDAPDAEFESTSGASSSGGMATNMGGQQAGELFGGRPKSRTSK</sequence>
<feature type="compositionally biased region" description="Low complexity" evidence="1">
    <location>
        <begin position="217"/>
        <end position="233"/>
    </location>
</feature>
<gene>
    <name evidence="2" type="ORF">UFOVP1636_125</name>
</gene>
<name>A0A6J5T2Q7_9CAUD</name>
<dbReference type="Pfam" id="PF10518">
    <property type="entry name" value="TAT_signal"/>
    <property type="match status" value="1"/>
</dbReference>
<evidence type="ECO:0000256" key="1">
    <source>
        <dbReference type="SAM" id="MobiDB-lite"/>
    </source>
</evidence>
<accession>A0A6J5T2Q7</accession>
<reference evidence="2" key="1">
    <citation type="submission" date="2020-05" db="EMBL/GenBank/DDBJ databases">
        <authorList>
            <person name="Chiriac C."/>
            <person name="Salcher M."/>
            <person name="Ghai R."/>
            <person name="Kavagutti S V."/>
        </authorList>
    </citation>
    <scope>NUCLEOTIDE SEQUENCE</scope>
</reference>
<dbReference type="EMBL" id="LR797503">
    <property type="protein sequence ID" value="CAB4221074.1"/>
    <property type="molecule type" value="Genomic_DNA"/>
</dbReference>
<dbReference type="InterPro" id="IPR019546">
    <property type="entry name" value="TAT_signal_bac_arc"/>
</dbReference>
<protein>
    <submittedName>
        <fullName evidence="2">Twin-arginine translocation pathway, signal sequence, bacterial/archaeal</fullName>
    </submittedName>
</protein>
<dbReference type="InterPro" id="IPR006311">
    <property type="entry name" value="TAT_signal"/>
</dbReference>
<dbReference type="PROSITE" id="PS51318">
    <property type="entry name" value="TAT"/>
    <property type="match status" value="1"/>
</dbReference>
<organism evidence="2">
    <name type="scientific">uncultured Caudovirales phage</name>
    <dbReference type="NCBI Taxonomy" id="2100421"/>
    <lineage>
        <taxon>Viruses</taxon>
        <taxon>Duplodnaviria</taxon>
        <taxon>Heunggongvirae</taxon>
        <taxon>Uroviricota</taxon>
        <taxon>Caudoviricetes</taxon>
        <taxon>Peduoviridae</taxon>
        <taxon>Maltschvirus</taxon>
        <taxon>Maltschvirus maltsch</taxon>
    </lineage>
</organism>
<feature type="region of interest" description="Disordered" evidence="1">
    <location>
        <begin position="209"/>
        <end position="250"/>
    </location>
</feature>
<evidence type="ECO:0000313" key="2">
    <source>
        <dbReference type="EMBL" id="CAB4221074.1"/>
    </source>
</evidence>